<reference evidence="2 3" key="1">
    <citation type="submission" date="2018-06" db="EMBL/GenBank/DDBJ databases">
        <authorList>
            <consortium name="Pathogen Informatics"/>
            <person name="Doyle S."/>
        </authorList>
    </citation>
    <scope>NUCLEOTIDE SEQUENCE [LARGE SCALE GENOMIC DNA]</scope>
    <source>
        <strain evidence="2 3">NCTC11621</strain>
    </source>
</reference>
<evidence type="ECO:0000313" key="3">
    <source>
        <dbReference type="Proteomes" id="UP000254704"/>
    </source>
</evidence>
<protein>
    <submittedName>
        <fullName evidence="2">Oxygen-independent coproporphyrinogen-III oxidase-like protein</fullName>
    </submittedName>
</protein>
<dbReference type="SUPFAM" id="SSF102114">
    <property type="entry name" value="Radical SAM enzymes"/>
    <property type="match status" value="1"/>
</dbReference>
<evidence type="ECO:0000313" key="2">
    <source>
        <dbReference type="EMBL" id="SUC03538.1"/>
    </source>
</evidence>
<dbReference type="EMBL" id="UGTV01000006">
    <property type="protein sequence ID" value="SUC03538.1"/>
    <property type="molecule type" value="Genomic_DNA"/>
</dbReference>
<dbReference type="InterPro" id="IPR058240">
    <property type="entry name" value="rSAM_sf"/>
</dbReference>
<sequence length="72" mass="8633">MAHGKVSFEHGDIIRYSKTKHPKGYMRGEYLYDEKYIEAEDRAFEFFMNRFRLLEAVPKTAFQQFTGLPQYC</sequence>
<dbReference type="Pfam" id="PF06969">
    <property type="entry name" value="HemN_C"/>
    <property type="match status" value="1"/>
</dbReference>
<proteinExistence type="predicted"/>
<dbReference type="AlphaFoldDB" id="A0A379ESI7"/>
<feature type="domain" description="HemN C-terminal" evidence="1">
    <location>
        <begin position="38"/>
        <end position="69"/>
    </location>
</feature>
<accession>A0A379ESI7</accession>
<name>A0A379ESI7_9PAST</name>
<dbReference type="Proteomes" id="UP000254704">
    <property type="component" value="Unassembled WGS sequence"/>
</dbReference>
<organism evidence="2 3">
    <name type="scientific">Pasteurella canis</name>
    <dbReference type="NCBI Taxonomy" id="753"/>
    <lineage>
        <taxon>Bacteria</taxon>
        <taxon>Pseudomonadati</taxon>
        <taxon>Pseudomonadota</taxon>
        <taxon>Gammaproteobacteria</taxon>
        <taxon>Pasteurellales</taxon>
        <taxon>Pasteurellaceae</taxon>
        <taxon>Pasteurella</taxon>
    </lineage>
</organism>
<evidence type="ECO:0000259" key="1">
    <source>
        <dbReference type="Pfam" id="PF06969"/>
    </source>
</evidence>
<gene>
    <name evidence="2" type="ORF">NCTC11621_00073</name>
</gene>
<dbReference type="InterPro" id="IPR010723">
    <property type="entry name" value="HemN_C"/>
</dbReference>